<dbReference type="InterPro" id="IPR036886">
    <property type="entry name" value="Villin_headpiece_dom_sf"/>
</dbReference>
<dbReference type="GO" id="GO:0051014">
    <property type="term" value="P:actin filament severing"/>
    <property type="evidence" value="ECO:0007669"/>
    <property type="project" value="TreeGrafter"/>
</dbReference>
<feature type="region of interest" description="Disordered" evidence="2">
    <location>
        <begin position="83"/>
        <end position="146"/>
    </location>
</feature>
<feature type="region of interest" description="Disordered" evidence="2">
    <location>
        <begin position="164"/>
        <end position="223"/>
    </location>
</feature>
<dbReference type="SMART" id="SM00153">
    <property type="entry name" value="VHP"/>
    <property type="match status" value="1"/>
</dbReference>
<dbReference type="PANTHER" id="PTHR11977">
    <property type="entry name" value="VILLIN"/>
    <property type="match status" value="1"/>
</dbReference>
<dbReference type="FunCoup" id="A0A2P6NM14">
    <property type="interactions" value="21"/>
</dbReference>
<evidence type="ECO:0000313" key="4">
    <source>
        <dbReference type="EMBL" id="PRP85014.1"/>
    </source>
</evidence>
<dbReference type="CDD" id="cd11293">
    <property type="entry name" value="gelsolin_S4_like"/>
    <property type="match status" value="1"/>
</dbReference>
<dbReference type="EMBL" id="MDYQ01000052">
    <property type="protein sequence ID" value="PRP85014.1"/>
    <property type="molecule type" value="Genomic_DNA"/>
</dbReference>
<name>A0A2P6NM14_9EUKA</name>
<proteinExistence type="predicted"/>
<dbReference type="PROSITE" id="PS51089">
    <property type="entry name" value="HP"/>
    <property type="match status" value="1"/>
</dbReference>
<dbReference type="InterPro" id="IPR003128">
    <property type="entry name" value="Villin_headpiece"/>
</dbReference>
<comment type="caution">
    <text evidence="4">The sequence shown here is derived from an EMBL/GenBank/DDBJ whole genome shotgun (WGS) entry which is preliminary data.</text>
</comment>
<evidence type="ECO:0000259" key="3">
    <source>
        <dbReference type="PROSITE" id="PS51089"/>
    </source>
</evidence>
<dbReference type="SUPFAM" id="SSF47050">
    <property type="entry name" value="VHP, Villin headpiece domain"/>
    <property type="match status" value="1"/>
</dbReference>
<dbReference type="InterPro" id="IPR007123">
    <property type="entry name" value="Gelsolin-like_dom"/>
</dbReference>
<dbReference type="Proteomes" id="UP000241769">
    <property type="component" value="Unassembled WGS sequence"/>
</dbReference>
<dbReference type="PRINTS" id="PR00597">
    <property type="entry name" value="GELSOLIN"/>
</dbReference>
<dbReference type="GO" id="GO:0051016">
    <property type="term" value="P:barbed-end actin filament capping"/>
    <property type="evidence" value="ECO:0007669"/>
    <property type="project" value="TreeGrafter"/>
</dbReference>
<dbReference type="Pfam" id="PF00626">
    <property type="entry name" value="Gelsolin"/>
    <property type="match status" value="3"/>
</dbReference>
<dbReference type="Pfam" id="PF02209">
    <property type="entry name" value="VHP"/>
    <property type="match status" value="1"/>
</dbReference>
<dbReference type="GO" id="GO:0008154">
    <property type="term" value="P:actin polymerization or depolymerization"/>
    <property type="evidence" value="ECO:0007669"/>
    <property type="project" value="TreeGrafter"/>
</dbReference>
<dbReference type="GO" id="GO:0005546">
    <property type="term" value="F:phosphatidylinositol-4,5-bisphosphate binding"/>
    <property type="evidence" value="ECO:0007669"/>
    <property type="project" value="TreeGrafter"/>
</dbReference>
<keyword evidence="5" id="KW-1185">Reference proteome</keyword>
<feature type="domain" description="HP" evidence="3">
    <location>
        <begin position="888"/>
        <end position="949"/>
    </location>
</feature>
<feature type="compositionally biased region" description="Polar residues" evidence="2">
    <location>
        <begin position="1"/>
        <end position="12"/>
    </location>
</feature>
<dbReference type="OrthoDB" id="6375767at2759"/>
<dbReference type="SUPFAM" id="SSF55753">
    <property type="entry name" value="Actin depolymerizing proteins"/>
    <property type="match status" value="5"/>
</dbReference>
<feature type="compositionally biased region" description="Basic and acidic residues" evidence="2">
    <location>
        <begin position="122"/>
        <end position="137"/>
    </location>
</feature>
<feature type="compositionally biased region" description="Polar residues" evidence="2">
    <location>
        <begin position="34"/>
        <end position="43"/>
    </location>
</feature>
<dbReference type="InterPro" id="IPR007122">
    <property type="entry name" value="Villin/Gelsolin"/>
</dbReference>
<dbReference type="AlphaFoldDB" id="A0A2P6NM14"/>
<accession>A0A2P6NM14</accession>
<reference evidence="4 5" key="1">
    <citation type="journal article" date="2018" name="Genome Biol. Evol.">
        <title>Multiple Roots of Fruiting Body Formation in Amoebozoa.</title>
        <authorList>
            <person name="Hillmann F."/>
            <person name="Forbes G."/>
            <person name="Novohradska S."/>
            <person name="Ferling I."/>
            <person name="Riege K."/>
            <person name="Groth M."/>
            <person name="Westermann M."/>
            <person name="Marz M."/>
            <person name="Spaller T."/>
            <person name="Winckler T."/>
            <person name="Schaap P."/>
            <person name="Glockner G."/>
        </authorList>
    </citation>
    <scope>NUCLEOTIDE SEQUENCE [LARGE SCALE GENOMIC DNA]</scope>
    <source>
        <strain evidence="4 5">Jena</strain>
    </source>
</reference>
<evidence type="ECO:0000313" key="5">
    <source>
        <dbReference type="Proteomes" id="UP000241769"/>
    </source>
</evidence>
<gene>
    <name evidence="4" type="ORF">PROFUN_07302</name>
</gene>
<organism evidence="4 5">
    <name type="scientific">Planoprotostelium fungivorum</name>
    <dbReference type="NCBI Taxonomy" id="1890364"/>
    <lineage>
        <taxon>Eukaryota</taxon>
        <taxon>Amoebozoa</taxon>
        <taxon>Evosea</taxon>
        <taxon>Variosea</taxon>
        <taxon>Cavosteliida</taxon>
        <taxon>Cavosteliaceae</taxon>
        <taxon>Planoprotostelium</taxon>
    </lineage>
</organism>
<dbReference type="Gene3D" id="1.10.950.10">
    <property type="entry name" value="Villin headpiece domain"/>
    <property type="match status" value="1"/>
</dbReference>
<dbReference type="PANTHER" id="PTHR11977:SF51">
    <property type="entry name" value="PROTEIN FLIGHTLESS-1 HOMOLOG"/>
    <property type="match status" value="1"/>
</dbReference>
<protein>
    <recommendedName>
        <fullName evidence="3">HP domain-containing protein</fullName>
    </recommendedName>
</protein>
<evidence type="ECO:0000256" key="2">
    <source>
        <dbReference type="SAM" id="MobiDB-lite"/>
    </source>
</evidence>
<keyword evidence="1" id="KW-0677">Repeat</keyword>
<dbReference type="InParanoid" id="A0A2P6NM14"/>
<feature type="region of interest" description="Disordered" evidence="2">
    <location>
        <begin position="1"/>
        <end position="43"/>
    </location>
</feature>
<dbReference type="GO" id="GO:0051015">
    <property type="term" value="F:actin filament binding"/>
    <property type="evidence" value="ECO:0007669"/>
    <property type="project" value="InterPro"/>
</dbReference>
<dbReference type="GO" id="GO:0005737">
    <property type="term" value="C:cytoplasm"/>
    <property type="evidence" value="ECO:0007669"/>
    <property type="project" value="TreeGrafter"/>
</dbReference>
<dbReference type="SMART" id="SM00262">
    <property type="entry name" value="GEL"/>
    <property type="match status" value="5"/>
</dbReference>
<evidence type="ECO:0000256" key="1">
    <source>
        <dbReference type="ARBA" id="ARBA00022737"/>
    </source>
</evidence>
<sequence>MSTFSSSLTAAQQHMDPAGQKATSKEGREAATPDETTTPSTASRWGWNAWWGVKMFFVYTFKTIALPVTLPMAYMYPAIRSDDTTTSKEQVPASPRKRESPQTVRSGDGEKVKSNASPQKAKHVETSKEEEKLEPPKKTFKFNVATDGGMKRASSLNVVQRAAPLEPEKVLTPPSVHKSREVKEETKPSSPQDPSKLLKGRANIGPSNRRAPSSMKALHENQSKIETKELTPNKRSPMAAGIMSEVTGGRGMLAAALSANLRAKEAIFLPADQVQLKKKDETVESPTKLIRIRGKRPTTVRVVDQHWSSLNHEDSFLLEDGNTIYQWNGTQVGRLIKAKAADVARRINTKEKSTRARIVTLENKDDTDKVAPFWRLLGRKEGDRAEDMPMKGPEDEIVDVLYRVVPESEETGSLLEISSGKLSAEVLSSTEVYVLDSFTELFVWTGKSSPIHVRHVGQKLMSDLANNGQRPSYFKTRRAQDGAEPILFKEKFWNFKDDLPIMSRSPSPGNISRRILVEFSAKDMYMDKRPAEDPMVDDGRGKIQMWYIDGDSKRKVYPSDMHGHFFTGDSYIILYTYRSNTSFYAGSSASLGMKDKHLIYFWQGSRSSVKKKGWSALLTTEMSREIEGDAPTQCRIPQQKETRHFMSIYNEATVIHRGTYESRRSARDSQERLYQLRCNYQGLLRAVEVDNKSESFNTNDAFFLSGQNPMLWLGRNSEFEKDKGQRCVKWAKDLRMCTEGTITTVEEGNEPESFWKILGGKKSYYNEPYKSIRFFHTHMATGTLTADRIWDYSQFDLVERDVIIVDTQDMVVLWKGSKADETKEQKGMKIATEYVDGAPSGKRKAPILLIHSRHEPQEFRRLFQDWDNSKSVEAVSLDSLQKVSHIMERNNRKYSVVELRTKPEGLDQHNLEKYLTEEDFESTFEMDRASFEAMPGWKREERKKKLGLF</sequence>
<dbReference type="STRING" id="1890364.A0A2P6NM14"/>
<feature type="compositionally biased region" description="Basic and acidic residues" evidence="2">
    <location>
        <begin position="178"/>
        <end position="187"/>
    </location>
</feature>
<dbReference type="InterPro" id="IPR029006">
    <property type="entry name" value="ADF-H/Gelsolin-like_dom_sf"/>
</dbReference>
<dbReference type="Gene3D" id="3.40.20.10">
    <property type="entry name" value="Severin"/>
    <property type="match status" value="5"/>
</dbReference>
<dbReference type="GO" id="GO:0015629">
    <property type="term" value="C:actin cytoskeleton"/>
    <property type="evidence" value="ECO:0007669"/>
    <property type="project" value="TreeGrafter"/>
</dbReference>